<reference evidence="3 4" key="1">
    <citation type="submission" date="2019-10" db="EMBL/GenBank/DDBJ databases">
        <title>Glaciimonas soli sp. nov., a psychrophilic bacterium isolated from the forest soil of a high elevation mountain in Taiwan.</title>
        <authorList>
            <person name="Wang L.-T."/>
            <person name="Shieh W.Y."/>
        </authorList>
    </citation>
    <scope>NUCLEOTIDE SEQUENCE [LARGE SCALE GENOMIC DNA]</scope>
    <source>
        <strain evidence="3 4">GS1</strain>
    </source>
</reference>
<proteinExistence type="predicted"/>
<comment type="caution">
    <text evidence="3">The sequence shown here is derived from an EMBL/GenBank/DDBJ whole genome shotgun (WGS) entry which is preliminary data.</text>
</comment>
<dbReference type="AlphaFoldDB" id="A0A843YX71"/>
<dbReference type="EMBL" id="WINI01000005">
    <property type="protein sequence ID" value="MQR01156.1"/>
    <property type="molecule type" value="Genomic_DNA"/>
</dbReference>
<evidence type="ECO:0000313" key="4">
    <source>
        <dbReference type="Proteomes" id="UP000451565"/>
    </source>
</evidence>
<keyword evidence="4" id="KW-1185">Reference proteome</keyword>
<sequence>MAPVDLLATYWFCIAILLRIGIVIIFISSIDDIIIDVRYWLWRLFQHRNWRRDAHFPEYADELYQDPQQLIAIMIPAWQEAPVIQRMADYAARTFDYENYHIFVGTYPNDPDTQREVDKVVAKYPNVHKVVTRDPGPTTKADCLNNIIAFITAMEAAEDIHFSCLAYHDAEDIIHPLELRAFNRLVPSFDLVQIPVMPLARSWTNAIGNHYIDEFSEWHGKDMLVRQLLTGQIPSAGVGTAFSRRAIELLEKINGGVVFDVGSLTEDYEIGFRLHQVGAREMLLHYQVQFKDKPPAWFGRKGVHPMLCVQEYFPNHTWQAVRQKSRWIVGIVFQGWKNLGWSGAPLMKYMLMRDRKSVIAFPAVLMGYFIVVTVMFNWIHLQMNPRWWRFPELIPQESWFFVLVKINFFFMCNRLLHRFIFTSRYFGYWQGLQALPRILVGNIVNICAFFRAFFQVRNSNKTGRAVTWDKTSHDFPDLHPGE</sequence>
<protein>
    <submittedName>
        <fullName evidence="3">Phage adsorption protein NrfB</fullName>
    </submittedName>
</protein>
<dbReference type="OrthoDB" id="5294733at2"/>
<feature type="transmembrane region" description="Helical" evidence="1">
    <location>
        <begin position="399"/>
        <end position="416"/>
    </location>
</feature>
<keyword evidence="1" id="KW-0472">Membrane</keyword>
<dbReference type="RefSeq" id="WP_153234792.1">
    <property type="nucleotide sequence ID" value="NZ_WINI01000005.1"/>
</dbReference>
<feature type="transmembrane region" description="Helical" evidence="1">
    <location>
        <begin position="358"/>
        <end position="379"/>
    </location>
</feature>
<dbReference type="NCBIfam" id="NF011305">
    <property type="entry name" value="PRK14716.1-3"/>
    <property type="match status" value="1"/>
</dbReference>
<feature type="transmembrane region" description="Helical" evidence="1">
    <location>
        <begin position="6"/>
        <end position="28"/>
    </location>
</feature>
<dbReference type="Proteomes" id="UP000451565">
    <property type="component" value="Unassembled WGS sequence"/>
</dbReference>
<feature type="domain" description="Glycosyltransferase 2-like" evidence="2">
    <location>
        <begin position="166"/>
        <end position="376"/>
    </location>
</feature>
<accession>A0A843YX71</accession>
<evidence type="ECO:0000313" key="3">
    <source>
        <dbReference type="EMBL" id="MQR01156.1"/>
    </source>
</evidence>
<keyword evidence="1" id="KW-1133">Transmembrane helix</keyword>
<gene>
    <name evidence="3" type="primary">nrfB</name>
    <name evidence="3" type="ORF">GEV47_10755</name>
</gene>
<dbReference type="InterPro" id="IPR001173">
    <property type="entry name" value="Glyco_trans_2-like"/>
</dbReference>
<evidence type="ECO:0000259" key="2">
    <source>
        <dbReference type="Pfam" id="PF13632"/>
    </source>
</evidence>
<dbReference type="SUPFAM" id="SSF53448">
    <property type="entry name" value="Nucleotide-diphospho-sugar transferases"/>
    <property type="match status" value="1"/>
</dbReference>
<keyword evidence="1" id="KW-0812">Transmembrane</keyword>
<name>A0A843YX71_9BURK</name>
<organism evidence="3 4">
    <name type="scientific">Glaciimonas soli</name>
    <dbReference type="NCBI Taxonomy" id="2590999"/>
    <lineage>
        <taxon>Bacteria</taxon>
        <taxon>Pseudomonadati</taxon>
        <taxon>Pseudomonadota</taxon>
        <taxon>Betaproteobacteria</taxon>
        <taxon>Burkholderiales</taxon>
        <taxon>Oxalobacteraceae</taxon>
        <taxon>Glaciimonas</taxon>
    </lineage>
</organism>
<evidence type="ECO:0000256" key="1">
    <source>
        <dbReference type="SAM" id="Phobius"/>
    </source>
</evidence>
<dbReference type="InterPro" id="IPR029044">
    <property type="entry name" value="Nucleotide-diphossugar_trans"/>
</dbReference>
<dbReference type="Gene3D" id="3.90.550.10">
    <property type="entry name" value="Spore Coat Polysaccharide Biosynthesis Protein SpsA, Chain A"/>
    <property type="match status" value="1"/>
</dbReference>
<dbReference type="Pfam" id="PF13632">
    <property type="entry name" value="Glyco_trans_2_3"/>
    <property type="match status" value="1"/>
</dbReference>